<dbReference type="Pfam" id="PF13639">
    <property type="entry name" value="zf-RING_2"/>
    <property type="match status" value="1"/>
</dbReference>
<sequence>MEGYNLLMTLFNYEINTFDKPNQYVEDPSQVVLAVKFDYSEHHKYYIDYTFSQDNTNIPIHHSIKKEESEINRFTLADFKSDEDGEWKEYLYDTLGTLKVDEEDQGEIVDHIIAGLNREIGTLGSNNDRKILALSVDIRLTHTMVCQRELVAREVRKSMLKRVRMVKEEEAEEDQYCGERKKRRKVVETDDGVCMPYSSESCTICLEEFGAETDDVVCMPCSHAFHGKECIEKWLRENDHCPVCRFQLHVY</sequence>
<dbReference type="GO" id="GO:0005737">
    <property type="term" value="C:cytoplasm"/>
    <property type="evidence" value="ECO:0007669"/>
    <property type="project" value="TreeGrafter"/>
</dbReference>
<accession>A0AAW1XZG6</accession>
<dbReference type="PANTHER" id="PTHR15710:SF77">
    <property type="entry name" value="RING-H2 FINGER PROTEIN ATL21B"/>
    <property type="match status" value="1"/>
</dbReference>
<evidence type="ECO:0000313" key="9">
    <source>
        <dbReference type="Proteomes" id="UP001457282"/>
    </source>
</evidence>
<keyword evidence="4 6" id="KW-0863">Zinc-finger</keyword>
<protein>
    <recommendedName>
        <fullName evidence="2">RING-type E3 ubiquitin transferase</fullName>
        <ecNumber evidence="2">2.3.2.27</ecNumber>
    </recommendedName>
</protein>
<dbReference type="SUPFAM" id="SSF57850">
    <property type="entry name" value="RING/U-box"/>
    <property type="match status" value="1"/>
</dbReference>
<evidence type="ECO:0000256" key="6">
    <source>
        <dbReference type="PROSITE-ProRule" id="PRU00175"/>
    </source>
</evidence>
<evidence type="ECO:0000256" key="5">
    <source>
        <dbReference type="ARBA" id="ARBA00022833"/>
    </source>
</evidence>
<dbReference type="InterPro" id="IPR013083">
    <property type="entry name" value="Znf_RING/FYVE/PHD"/>
</dbReference>
<proteinExistence type="predicted"/>
<dbReference type="Gene3D" id="3.30.40.10">
    <property type="entry name" value="Zinc/RING finger domain, C3HC4 (zinc finger)"/>
    <property type="match status" value="1"/>
</dbReference>
<dbReference type="GO" id="GO:0016567">
    <property type="term" value="P:protein ubiquitination"/>
    <property type="evidence" value="ECO:0007669"/>
    <property type="project" value="TreeGrafter"/>
</dbReference>
<dbReference type="PANTHER" id="PTHR15710">
    <property type="entry name" value="E3 UBIQUITIN-PROTEIN LIGASE PRAJA"/>
    <property type="match status" value="1"/>
</dbReference>
<evidence type="ECO:0000256" key="1">
    <source>
        <dbReference type="ARBA" id="ARBA00000900"/>
    </source>
</evidence>
<keyword evidence="9" id="KW-1185">Reference proteome</keyword>
<reference evidence="8 9" key="1">
    <citation type="journal article" date="2023" name="G3 (Bethesda)">
        <title>A chromosome-length genome assembly and annotation of blackberry (Rubus argutus, cv. 'Hillquist').</title>
        <authorList>
            <person name="Bruna T."/>
            <person name="Aryal R."/>
            <person name="Dudchenko O."/>
            <person name="Sargent D.J."/>
            <person name="Mead D."/>
            <person name="Buti M."/>
            <person name="Cavallini A."/>
            <person name="Hytonen T."/>
            <person name="Andres J."/>
            <person name="Pham M."/>
            <person name="Weisz D."/>
            <person name="Mascagni F."/>
            <person name="Usai G."/>
            <person name="Natali L."/>
            <person name="Bassil N."/>
            <person name="Fernandez G.E."/>
            <person name="Lomsadze A."/>
            <person name="Armour M."/>
            <person name="Olukolu B."/>
            <person name="Poorten T."/>
            <person name="Britton C."/>
            <person name="Davik J."/>
            <person name="Ashrafi H."/>
            <person name="Aiden E.L."/>
            <person name="Borodovsky M."/>
            <person name="Worthington M."/>
        </authorList>
    </citation>
    <scope>NUCLEOTIDE SEQUENCE [LARGE SCALE GENOMIC DNA]</scope>
    <source>
        <strain evidence="8">PI 553951</strain>
    </source>
</reference>
<dbReference type="Proteomes" id="UP001457282">
    <property type="component" value="Unassembled WGS sequence"/>
</dbReference>
<dbReference type="InterPro" id="IPR001841">
    <property type="entry name" value="Znf_RING"/>
</dbReference>
<keyword evidence="3" id="KW-0479">Metal-binding</keyword>
<evidence type="ECO:0000256" key="2">
    <source>
        <dbReference type="ARBA" id="ARBA00012483"/>
    </source>
</evidence>
<dbReference type="EC" id="2.3.2.27" evidence="2"/>
<evidence type="ECO:0000256" key="4">
    <source>
        <dbReference type="ARBA" id="ARBA00022771"/>
    </source>
</evidence>
<comment type="catalytic activity">
    <reaction evidence="1">
        <text>S-ubiquitinyl-[E2 ubiquitin-conjugating enzyme]-L-cysteine + [acceptor protein]-L-lysine = [E2 ubiquitin-conjugating enzyme]-L-cysteine + N(6)-ubiquitinyl-[acceptor protein]-L-lysine.</text>
        <dbReference type="EC" id="2.3.2.27"/>
    </reaction>
</comment>
<evidence type="ECO:0000259" key="7">
    <source>
        <dbReference type="PROSITE" id="PS50089"/>
    </source>
</evidence>
<name>A0AAW1XZG6_RUBAR</name>
<dbReference type="GO" id="GO:0061630">
    <property type="term" value="F:ubiquitin protein ligase activity"/>
    <property type="evidence" value="ECO:0007669"/>
    <property type="project" value="UniProtKB-EC"/>
</dbReference>
<dbReference type="GO" id="GO:0008270">
    <property type="term" value="F:zinc ion binding"/>
    <property type="evidence" value="ECO:0007669"/>
    <property type="project" value="UniProtKB-KW"/>
</dbReference>
<evidence type="ECO:0000313" key="8">
    <source>
        <dbReference type="EMBL" id="KAK9942331.1"/>
    </source>
</evidence>
<evidence type="ECO:0000256" key="3">
    <source>
        <dbReference type="ARBA" id="ARBA00022723"/>
    </source>
</evidence>
<keyword evidence="5" id="KW-0862">Zinc</keyword>
<feature type="domain" description="RING-type" evidence="7">
    <location>
        <begin position="202"/>
        <end position="245"/>
    </location>
</feature>
<dbReference type="AlphaFoldDB" id="A0AAW1XZG6"/>
<organism evidence="8 9">
    <name type="scientific">Rubus argutus</name>
    <name type="common">Southern blackberry</name>
    <dbReference type="NCBI Taxonomy" id="59490"/>
    <lineage>
        <taxon>Eukaryota</taxon>
        <taxon>Viridiplantae</taxon>
        <taxon>Streptophyta</taxon>
        <taxon>Embryophyta</taxon>
        <taxon>Tracheophyta</taxon>
        <taxon>Spermatophyta</taxon>
        <taxon>Magnoliopsida</taxon>
        <taxon>eudicotyledons</taxon>
        <taxon>Gunneridae</taxon>
        <taxon>Pentapetalae</taxon>
        <taxon>rosids</taxon>
        <taxon>fabids</taxon>
        <taxon>Rosales</taxon>
        <taxon>Rosaceae</taxon>
        <taxon>Rosoideae</taxon>
        <taxon>Rosoideae incertae sedis</taxon>
        <taxon>Rubus</taxon>
    </lineage>
</organism>
<dbReference type="EMBL" id="JBEDUW010000002">
    <property type="protein sequence ID" value="KAK9942331.1"/>
    <property type="molecule type" value="Genomic_DNA"/>
</dbReference>
<dbReference type="SMART" id="SM00184">
    <property type="entry name" value="RING"/>
    <property type="match status" value="1"/>
</dbReference>
<comment type="caution">
    <text evidence="8">The sequence shown here is derived from an EMBL/GenBank/DDBJ whole genome shotgun (WGS) entry which is preliminary data.</text>
</comment>
<dbReference type="PROSITE" id="PS50089">
    <property type="entry name" value="ZF_RING_2"/>
    <property type="match status" value="1"/>
</dbReference>
<gene>
    <name evidence="8" type="ORF">M0R45_008002</name>
</gene>